<gene>
    <name evidence="1" type="ORF">AWJ14_11810</name>
</gene>
<reference evidence="1 2" key="1">
    <citation type="submission" date="2015-12" db="EMBL/GenBank/DDBJ databases">
        <authorList>
            <person name="Shamseldin A."/>
            <person name="Moawad H."/>
            <person name="Abd El-Rahim W.M."/>
            <person name="Sadowsky M.J."/>
        </authorList>
    </citation>
    <scope>NUCLEOTIDE SEQUENCE [LARGE SCALE GENOMIC DNA]</scope>
    <source>
        <strain evidence="1 2">JC234</strain>
    </source>
</reference>
<dbReference type="Proteomes" id="UP000094795">
    <property type="component" value="Unassembled WGS sequence"/>
</dbReference>
<name>A0A1C1YRX0_9HYPH</name>
<proteinExistence type="predicted"/>
<dbReference type="AlphaFoldDB" id="A0A1C1YRX0"/>
<organism evidence="1 2">
    <name type="scientific">Hoeflea olei</name>
    <dbReference type="NCBI Taxonomy" id="1480615"/>
    <lineage>
        <taxon>Bacteria</taxon>
        <taxon>Pseudomonadati</taxon>
        <taxon>Pseudomonadota</taxon>
        <taxon>Alphaproteobacteria</taxon>
        <taxon>Hyphomicrobiales</taxon>
        <taxon>Rhizobiaceae</taxon>
        <taxon>Hoeflea</taxon>
    </lineage>
</organism>
<evidence type="ECO:0008006" key="3">
    <source>
        <dbReference type="Google" id="ProtNLM"/>
    </source>
</evidence>
<dbReference type="STRING" id="1480615.AWJ14_11810"/>
<dbReference type="Gene3D" id="3.20.80.10">
    <property type="entry name" value="Regulatory factor, effector binding domain"/>
    <property type="match status" value="1"/>
</dbReference>
<sequence length="152" mass="17466">MDIKETPDLWVLCDRKRLRIPDIRETAAECTRKIDAEIGSFGLEVDGPWLFIAWHLPKDGKTLFDWAICRPVKKPEHYSGEFELAHLEPIMVASRVHQGSLRTIFTKGYAPLAAELDVSRYIYSGESREIYHGWNGPGAPYHKIEIQFGLLR</sequence>
<evidence type="ECO:0000313" key="2">
    <source>
        <dbReference type="Proteomes" id="UP000094795"/>
    </source>
</evidence>
<dbReference type="InterPro" id="IPR011256">
    <property type="entry name" value="Reg_factor_effector_dom_sf"/>
</dbReference>
<keyword evidence="2" id="KW-1185">Reference proteome</keyword>
<comment type="caution">
    <text evidence="1">The sequence shown here is derived from an EMBL/GenBank/DDBJ whole genome shotgun (WGS) entry which is preliminary data.</text>
</comment>
<accession>A0A1C1YRX0</accession>
<dbReference type="EMBL" id="LQZT01000048">
    <property type="protein sequence ID" value="OCW56117.1"/>
    <property type="molecule type" value="Genomic_DNA"/>
</dbReference>
<dbReference type="OrthoDB" id="7914880at2"/>
<evidence type="ECO:0000313" key="1">
    <source>
        <dbReference type="EMBL" id="OCW56117.1"/>
    </source>
</evidence>
<dbReference type="RefSeq" id="WP_066183533.1">
    <property type="nucleotide sequence ID" value="NZ_LQZT01000048.1"/>
</dbReference>
<protein>
    <recommendedName>
        <fullName evidence="3">GyrI-like small molecule binding domain-containing protein</fullName>
    </recommendedName>
</protein>